<dbReference type="eggNOG" id="COG0457">
    <property type="taxonomic scope" value="Bacteria"/>
</dbReference>
<feature type="repeat" description="TPR" evidence="3">
    <location>
        <begin position="504"/>
        <end position="537"/>
    </location>
</feature>
<dbReference type="HOGENOM" id="CLU_469207_0_0_5"/>
<dbReference type="InterPro" id="IPR034122">
    <property type="entry name" value="Retropepsin-like_bacterial"/>
</dbReference>
<dbReference type="EMBL" id="CP009572">
    <property type="protein sequence ID" value="AIT08427.1"/>
    <property type="molecule type" value="Genomic_DNA"/>
</dbReference>
<dbReference type="eggNOG" id="COG3577">
    <property type="taxonomic scope" value="Bacteria"/>
</dbReference>
<dbReference type="Proteomes" id="UP000033200">
    <property type="component" value="Plasmid STP1"/>
</dbReference>
<name>A0A097ELI8_9SPHN</name>
<keyword evidence="4" id="KW-0732">Signal</keyword>
<dbReference type="SMART" id="SM00028">
    <property type="entry name" value="TPR"/>
    <property type="match status" value="5"/>
</dbReference>
<evidence type="ECO:0000256" key="3">
    <source>
        <dbReference type="PROSITE-ProRule" id="PRU00339"/>
    </source>
</evidence>
<feature type="repeat" description="TPR" evidence="3">
    <location>
        <begin position="432"/>
        <end position="465"/>
    </location>
</feature>
<evidence type="ECO:0000313" key="5">
    <source>
        <dbReference type="EMBL" id="AIT08427.1"/>
    </source>
</evidence>
<dbReference type="InterPro" id="IPR019734">
    <property type="entry name" value="TPR_rpt"/>
</dbReference>
<dbReference type="InterPro" id="IPR050498">
    <property type="entry name" value="Ycf3"/>
</dbReference>
<feature type="chain" id="PRO_5001934800" evidence="4">
    <location>
        <begin position="22"/>
        <end position="581"/>
    </location>
</feature>
<evidence type="ECO:0000313" key="6">
    <source>
        <dbReference type="Proteomes" id="UP000033200"/>
    </source>
</evidence>
<dbReference type="SUPFAM" id="SSF50630">
    <property type="entry name" value="Acid proteases"/>
    <property type="match status" value="2"/>
</dbReference>
<feature type="signal peptide" evidence="4">
    <location>
        <begin position="1"/>
        <end position="21"/>
    </location>
</feature>
<keyword evidence="1" id="KW-0677">Repeat</keyword>
<protein>
    <submittedName>
        <fullName evidence="5">Uncharacterized protein</fullName>
    </submittedName>
</protein>
<keyword evidence="6" id="KW-1185">Reference proteome</keyword>
<organism evidence="5 6">
    <name type="scientific">Sphingomonas taxi</name>
    <dbReference type="NCBI Taxonomy" id="1549858"/>
    <lineage>
        <taxon>Bacteria</taxon>
        <taxon>Pseudomonadati</taxon>
        <taxon>Pseudomonadota</taxon>
        <taxon>Alphaproteobacteria</taxon>
        <taxon>Sphingomonadales</taxon>
        <taxon>Sphingomonadaceae</taxon>
        <taxon>Sphingomonas</taxon>
    </lineage>
</organism>
<dbReference type="Pfam" id="PF13975">
    <property type="entry name" value="gag-asp_proteas"/>
    <property type="match status" value="1"/>
</dbReference>
<evidence type="ECO:0000256" key="1">
    <source>
        <dbReference type="ARBA" id="ARBA00022737"/>
    </source>
</evidence>
<evidence type="ECO:0000256" key="2">
    <source>
        <dbReference type="ARBA" id="ARBA00022803"/>
    </source>
</evidence>
<proteinExistence type="predicted"/>
<dbReference type="PROSITE" id="PS50005">
    <property type="entry name" value="TPR"/>
    <property type="match status" value="2"/>
</dbReference>
<evidence type="ECO:0000256" key="4">
    <source>
        <dbReference type="SAM" id="SignalP"/>
    </source>
</evidence>
<reference evidence="5 6" key="1">
    <citation type="submission" date="2014-09" db="EMBL/GenBank/DDBJ databases">
        <title>Using Illumina technology Improving SMRT sequencing Genome Assembly by RASTools.</title>
        <authorList>
            <person name="Zhou Y."/>
            <person name="Ma T."/>
            <person name="Liu T."/>
        </authorList>
    </citation>
    <scope>NUCLEOTIDE SEQUENCE [LARGE SCALE GENOMIC DNA]</scope>
    <source>
        <strain evidence="5 6">ATCC 55669</strain>
        <plasmid evidence="6">Plasmid STP1</plasmid>
    </source>
</reference>
<dbReference type="InterPro" id="IPR011990">
    <property type="entry name" value="TPR-like_helical_dom_sf"/>
</dbReference>
<dbReference type="Pfam" id="PF13181">
    <property type="entry name" value="TPR_8"/>
    <property type="match status" value="1"/>
</dbReference>
<geneLocation type="plasmid" evidence="5 6">
    <name>STP1</name>
</geneLocation>
<dbReference type="PANTHER" id="PTHR44858:SF1">
    <property type="entry name" value="UDP-N-ACETYLGLUCOSAMINE--PEPTIDE N-ACETYLGLUCOSAMINYLTRANSFERASE SPINDLY-RELATED"/>
    <property type="match status" value="1"/>
</dbReference>
<gene>
    <name evidence="5" type="ORF">MC45_18110</name>
</gene>
<accession>A0A097ELI8</accession>
<dbReference type="CDD" id="cd05483">
    <property type="entry name" value="retropepsin_like_bacteria"/>
    <property type="match status" value="2"/>
</dbReference>
<sequence>MSFARLALLSLALAMPGTAWAKCEVAQLADLKVTMVGEKPMVDAQVNGQPVRFVADSGAFFSSISPGNARQLGLSLSLLPPGYQIRGVGGSAQAELARVRTLTLAGIPLHDVPFIVGGSEVGPGTGLLGQNVLGIGDVEYDLGHGAIRLLRPKGCAHVDFAYWAGGRPVSELAILPRDVHQPHTIATVLLNGAKIRAVFDTGAGSTILSLAAAARAGITPTSPGVVAAGYSHGIGRHVVQTWLAPFDALTIGGEQIHRTKLRIGDIGLDADMLIGADFFLSHRIYVANADHRMFFTYDGGPVFNVTPARAVDQNGAVLALPATTLDPKDDAGLAQRAMVFAARHQYSQADADLTEAIRLAPQQGHYYYQRATVRLMERQTGAAHDDLDKALALTPDDAEAHVLRARMRLAAHDRPAATEDIEAADRAAPAASDLRLALGALYGDIDRFDSAVAQFDGWLHVHPDDSRKPVALNDRAWVRALAGRDLAAALSDADSAIRQRRDNPRFFDTRGLIRLRMGDYAKAVEDYAASLALAPRDAWSLYGRGLAERHLGQTNAADTDRAAALKIAPHLNERFRLLGIN</sequence>
<keyword evidence="5" id="KW-0614">Plasmid</keyword>
<dbReference type="Gene3D" id="2.40.70.10">
    <property type="entry name" value="Acid Proteases"/>
    <property type="match status" value="2"/>
</dbReference>
<dbReference type="KEGG" id="stax:MC45_18110"/>
<dbReference type="Pfam" id="PF13650">
    <property type="entry name" value="Asp_protease_2"/>
    <property type="match status" value="1"/>
</dbReference>
<dbReference type="Gene3D" id="1.25.40.10">
    <property type="entry name" value="Tetratricopeptide repeat domain"/>
    <property type="match status" value="2"/>
</dbReference>
<dbReference type="AlphaFoldDB" id="A0A097ELI8"/>
<dbReference type="PANTHER" id="PTHR44858">
    <property type="entry name" value="TETRATRICOPEPTIDE REPEAT PROTEIN 6"/>
    <property type="match status" value="1"/>
</dbReference>
<dbReference type="SUPFAM" id="SSF48452">
    <property type="entry name" value="TPR-like"/>
    <property type="match status" value="1"/>
</dbReference>
<dbReference type="RefSeq" id="WP_041394119.1">
    <property type="nucleotide sequence ID" value="NZ_CP009572.1"/>
</dbReference>
<dbReference type="InterPro" id="IPR021109">
    <property type="entry name" value="Peptidase_aspartic_dom_sf"/>
</dbReference>
<keyword evidence="2 3" id="KW-0802">TPR repeat</keyword>